<dbReference type="GO" id="GO:0003677">
    <property type="term" value="F:DNA binding"/>
    <property type="evidence" value="ECO:0007669"/>
    <property type="project" value="UniProtKB-KW"/>
</dbReference>
<proteinExistence type="predicted"/>
<dbReference type="Proteomes" id="UP000553957">
    <property type="component" value="Unassembled WGS sequence"/>
</dbReference>
<protein>
    <submittedName>
        <fullName evidence="1">DNA-binding protein YbaB</fullName>
    </submittedName>
    <submittedName>
        <fullName evidence="2">YbaB/EbfC family nucleoid-associated protein</fullName>
    </submittedName>
</protein>
<keyword evidence="3" id="KW-1185">Reference proteome</keyword>
<reference evidence="1 4" key="2">
    <citation type="submission" date="2020-08" db="EMBL/GenBank/DDBJ databases">
        <title>Sequencing the genomes of 1000 actinobacteria strains.</title>
        <authorList>
            <person name="Klenk H.-P."/>
        </authorList>
    </citation>
    <scope>NUCLEOTIDE SEQUENCE [LARGE SCALE GENOMIC DNA]</scope>
    <source>
        <strain evidence="1 4">DSM 15626</strain>
    </source>
</reference>
<evidence type="ECO:0000313" key="1">
    <source>
        <dbReference type="EMBL" id="MBB6569566.1"/>
    </source>
</evidence>
<accession>A0A7Y4KXT4</accession>
<reference evidence="2 3" key="1">
    <citation type="submission" date="2020-05" db="EMBL/GenBank/DDBJ databases">
        <title>Genome sequence of Kribbella sandramycini ATCC 39419.</title>
        <authorList>
            <person name="Maclea K.S."/>
            <person name="Fair J.L."/>
        </authorList>
    </citation>
    <scope>NUCLEOTIDE SEQUENCE [LARGE SCALE GENOMIC DNA]</scope>
    <source>
        <strain evidence="2 3">ATCC 39419</strain>
    </source>
</reference>
<dbReference type="SUPFAM" id="SSF82607">
    <property type="entry name" value="YbaB-like"/>
    <property type="match status" value="1"/>
</dbReference>
<dbReference type="EMBL" id="JABJRC010000002">
    <property type="protein sequence ID" value="NOL40600.1"/>
    <property type="molecule type" value="Genomic_DNA"/>
</dbReference>
<keyword evidence="1" id="KW-0238">DNA-binding</keyword>
<dbReference type="AlphaFoldDB" id="A0A7Y4KXT4"/>
<dbReference type="Pfam" id="PF02575">
    <property type="entry name" value="YbaB_DNA_bd"/>
    <property type="match status" value="1"/>
</dbReference>
<organism evidence="2 3">
    <name type="scientific">Kribbella sandramycini</name>
    <dbReference type="NCBI Taxonomy" id="60450"/>
    <lineage>
        <taxon>Bacteria</taxon>
        <taxon>Bacillati</taxon>
        <taxon>Actinomycetota</taxon>
        <taxon>Actinomycetes</taxon>
        <taxon>Propionibacteriales</taxon>
        <taxon>Kribbellaceae</taxon>
        <taxon>Kribbella</taxon>
    </lineage>
</organism>
<dbReference type="InterPro" id="IPR036894">
    <property type="entry name" value="YbaB-like_sf"/>
</dbReference>
<dbReference type="RefSeq" id="WP_171673090.1">
    <property type="nucleotide sequence ID" value="NZ_BAAAGT010000002.1"/>
</dbReference>
<evidence type="ECO:0000313" key="3">
    <source>
        <dbReference type="Proteomes" id="UP000534306"/>
    </source>
</evidence>
<sequence length="109" mass="11490">MQFELADELAAIQRQLDDVRATADSPNGLVAATVDGRGRVCALDLDARIYRTHDTAALAGQILAAIERAGADAADQAGRVARRVLGIADPDQVADPAFDVPRRILGGVR</sequence>
<dbReference type="EMBL" id="JACHKF010000001">
    <property type="protein sequence ID" value="MBB6569566.1"/>
    <property type="molecule type" value="Genomic_DNA"/>
</dbReference>
<gene>
    <name evidence="1" type="ORF">HNR71_005203</name>
    <name evidence="2" type="ORF">HPO96_10120</name>
</gene>
<name>A0A7Y4KXT4_9ACTN</name>
<evidence type="ECO:0000313" key="2">
    <source>
        <dbReference type="EMBL" id="NOL40600.1"/>
    </source>
</evidence>
<evidence type="ECO:0000313" key="4">
    <source>
        <dbReference type="Proteomes" id="UP000553957"/>
    </source>
</evidence>
<comment type="caution">
    <text evidence="2">The sequence shown here is derived from an EMBL/GenBank/DDBJ whole genome shotgun (WGS) entry which is preliminary data.</text>
</comment>
<dbReference type="Gene3D" id="3.30.1310.10">
    <property type="entry name" value="Nucleoid-associated protein YbaB-like domain"/>
    <property type="match status" value="1"/>
</dbReference>
<dbReference type="Proteomes" id="UP000534306">
    <property type="component" value="Unassembled WGS sequence"/>
</dbReference>
<dbReference type="InterPro" id="IPR004401">
    <property type="entry name" value="YbaB/EbfC"/>
</dbReference>